<dbReference type="EMBL" id="JATAAI010000001">
    <property type="protein sequence ID" value="KAK1748770.1"/>
    <property type="molecule type" value="Genomic_DNA"/>
</dbReference>
<feature type="region of interest" description="Disordered" evidence="1">
    <location>
        <begin position="15"/>
        <end position="53"/>
    </location>
</feature>
<comment type="caution">
    <text evidence="2">The sequence shown here is derived from an EMBL/GenBank/DDBJ whole genome shotgun (WGS) entry which is preliminary data.</text>
</comment>
<keyword evidence="3" id="KW-1185">Reference proteome</keyword>
<dbReference type="AlphaFoldDB" id="A0AAD9DK64"/>
<reference evidence="2" key="1">
    <citation type="submission" date="2023-06" db="EMBL/GenBank/DDBJ databases">
        <title>Survivors Of The Sea: Transcriptome response of Skeletonema marinoi to long-term dormancy.</title>
        <authorList>
            <person name="Pinder M.I.M."/>
            <person name="Kourtchenko O."/>
            <person name="Robertson E.K."/>
            <person name="Larsson T."/>
            <person name="Maumus F."/>
            <person name="Osuna-Cruz C.M."/>
            <person name="Vancaester E."/>
            <person name="Stenow R."/>
            <person name="Vandepoele K."/>
            <person name="Ploug H."/>
            <person name="Bruchert V."/>
            <person name="Godhe A."/>
            <person name="Topel M."/>
        </authorList>
    </citation>
    <scope>NUCLEOTIDE SEQUENCE</scope>
    <source>
        <strain evidence="2">R05AC</strain>
    </source>
</reference>
<dbReference type="Proteomes" id="UP001224775">
    <property type="component" value="Unassembled WGS sequence"/>
</dbReference>
<evidence type="ECO:0000313" key="3">
    <source>
        <dbReference type="Proteomes" id="UP001224775"/>
    </source>
</evidence>
<proteinExistence type="predicted"/>
<evidence type="ECO:0008006" key="4">
    <source>
        <dbReference type="Google" id="ProtNLM"/>
    </source>
</evidence>
<evidence type="ECO:0000256" key="1">
    <source>
        <dbReference type="SAM" id="MobiDB-lite"/>
    </source>
</evidence>
<name>A0AAD9DK64_9STRA</name>
<gene>
    <name evidence="2" type="ORF">QTG54_000709</name>
</gene>
<evidence type="ECO:0000313" key="2">
    <source>
        <dbReference type="EMBL" id="KAK1748770.1"/>
    </source>
</evidence>
<accession>A0AAD9DK64</accession>
<sequence length="106" mass="11751">MLKLGLPMGAVKNAMERDGVDSSVMDGDHNAPVSAPKPNVSSAKKKEKDTHRRTRLHWETLGQVNSNSVWAALADDEEMEQIEIDETEFTKLFQAEIKVLDSGTVK</sequence>
<organism evidence="2 3">
    <name type="scientific">Skeletonema marinoi</name>
    <dbReference type="NCBI Taxonomy" id="267567"/>
    <lineage>
        <taxon>Eukaryota</taxon>
        <taxon>Sar</taxon>
        <taxon>Stramenopiles</taxon>
        <taxon>Ochrophyta</taxon>
        <taxon>Bacillariophyta</taxon>
        <taxon>Coscinodiscophyceae</taxon>
        <taxon>Thalassiosirophycidae</taxon>
        <taxon>Thalassiosirales</taxon>
        <taxon>Skeletonemataceae</taxon>
        <taxon>Skeletonema</taxon>
        <taxon>Skeletonema marinoi-dohrnii complex</taxon>
    </lineage>
</organism>
<protein>
    <recommendedName>
        <fullName evidence="4">FH2 domain-containing protein</fullName>
    </recommendedName>
</protein>